<evidence type="ECO:0000313" key="1">
    <source>
        <dbReference type="EMBL" id="KAK7356516.1"/>
    </source>
</evidence>
<organism evidence="1 2">
    <name type="scientific">Phaseolus coccineus</name>
    <name type="common">Scarlet runner bean</name>
    <name type="synonym">Phaseolus multiflorus</name>
    <dbReference type="NCBI Taxonomy" id="3886"/>
    <lineage>
        <taxon>Eukaryota</taxon>
        <taxon>Viridiplantae</taxon>
        <taxon>Streptophyta</taxon>
        <taxon>Embryophyta</taxon>
        <taxon>Tracheophyta</taxon>
        <taxon>Spermatophyta</taxon>
        <taxon>Magnoliopsida</taxon>
        <taxon>eudicotyledons</taxon>
        <taxon>Gunneridae</taxon>
        <taxon>Pentapetalae</taxon>
        <taxon>rosids</taxon>
        <taxon>fabids</taxon>
        <taxon>Fabales</taxon>
        <taxon>Fabaceae</taxon>
        <taxon>Papilionoideae</taxon>
        <taxon>50 kb inversion clade</taxon>
        <taxon>NPAAA clade</taxon>
        <taxon>indigoferoid/millettioid clade</taxon>
        <taxon>Phaseoleae</taxon>
        <taxon>Phaseolus</taxon>
    </lineage>
</organism>
<accession>A0AAN9MM98</accession>
<name>A0AAN9MM98_PHACN</name>
<sequence>MFGFLPMAHSLMRTWASYVTLYPQTSTSILALLRSKSAVPMDIVDSYMGILGEIGVWDGLDDVEQDQSISYNALDNERRVHKCSEAFRAKLYEVKRNSDSLDLYRYDPRNLSKNYCEMTKGERQIAIDQLENN</sequence>
<keyword evidence="2" id="KW-1185">Reference proteome</keyword>
<evidence type="ECO:0000313" key="2">
    <source>
        <dbReference type="Proteomes" id="UP001374584"/>
    </source>
</evidence>
<reference evidence="1 2" key="1">
    <citation type="submission" date="2024-01" db="EMBL/GenBank/DDBJ databases">
        <title>The genomes of 5 underutilized Papilionoideae crops provide insights into root nodulation and disease resistanc.</title>
        <authorList>
            <person name="Jiang F."/>
        </authorList>
    </citation>
    <scope>NUCLEOTIDE SEQUENCE [LARGE SCALE GENOMIC DNA]</scope>
    <source>
        <strain evidence="1">JINMINGXINNONG_FW02</strain>
        <tissue evidence="1">Leaves</tissue>
    </source>
</reference>
<dbReference type="AlphaFoldDB" id="A0AAN9MM98"/>
<gene>
    <name evidence="1" type="ORF">VNO80_15789</name>
</gene>
<protein>
    <submittedName>
        <fullName evidence="1">Uncharacterized protein</fullName>
    </submittedName>
</protein>
<comment type="caution">
    <text evidence="1">The sequence shown here is derived from an EMBL/GenBank/DDBJ whole genome shotgun (WGS) entry which is preliminary data.</text>
</comment>
<dbReference type="Proteomes" id="UP001374584">
    <property type="component" value="Unassembled WGS sequence"/>
</dbReference>
<dbReference type="EMBL" id="JAYMYR010000006">
    <property type="protein sequence ID" value="KAK7356516.1"/>
    <property type="molecule type" value="Genomic_DNA"/>
</dbReference>
<proteinExistence type="predicted"/>